<feature type="transmembrane region" description="Helical" evidence="6">
    <location>
        <begin position="158"/>
        <end position="180"/>
    </location>
</feature>
<name>A0A0G4H2T7_VITBC</name>
<dbReference type="Pfam" id="PF10507">
    <property type="entry name" value="TMEM65"/>
    <property type="match status" value="1"/>
</dbReference>
<evidence type="ECO:0000256" key="2">
    <source>
        <dbReference type="ARBA" id="ARBA00022692"/>
    </source>
</evidence>
<accession>A0A0G4H2T7</accession>
<evidence type="ECO:0000313" key="9">
    <source>
        <dbReference type="Proteomes" id="UP000041254"/>
    </source>
</evidence>
<feature type="transmembrane region" description="Helical" evidence="6">
    <location>
        <begin position="210"/>
        <end position="233"/>
    </location>
</feature>
<feature type="transmembrane region" description="Helical" evidence="6">
    <location>
        <begin position="123"/>
        <end position="146"/>
    </location>
</feature>
<feature type="compositionally biased region" description="Basic residues" evidence="5">
    <location>
        <begin position="26"/>
        <end position="42"/>
    </location>
</feature>
<dbReference type="Pfam" id="PF01590">
    <property type="entry name" value="GAF"/>
    <property type="match status" value="1"/>
</dbReference>
<feature type="compositionally biased region" description="Pro residues" evidence="5">
    <location>
        <begin position="379"/>
        <end position="389"/>
    </location>
</feature>
<evidence type="ECO:0000256" key="4">
    <source>
        <dbReference type="ARBA" id="ARBA00023136"/>
    </source>
</evidence>
<feature type="compositionally biased region" description="Basic and acidic residues" evidence="5">
    <location>
        <begin position="44"/>
        <end position="67"/>
    </location>
</feature>
<evidence type="ECO:0000256" key="5">
    <source>
        <dbReference type="SAM" id="MobiDB-lite"/>
    </source>
</evidence>
<feature type="region of interest" description="Disordered" evidence="5">
    <location>
        <begin position="374"/>
        <end position="430"/>
    </location>
</feature>
<keyword evidence="9" id="KW-1185">Reference proteome</keyword>
<dbReference type="InParanoid" id="A0A0G4H2T7"/>
<dbReference type="InterPro" id="IPR003018">
    <property type="entry name" value="GAF"/>
</dbReference>
<evidence type="ECO:0000313" key="8">
    <source>
        <dbReference type="EMBL" id="CEM37979.1"/>
    </source>
</evidence>
<protein>
    <recommendedName>
        <fullName evidence="7">GAF domain-containing protein</fullName>
    </recommendedName>
</protein>
<dbReference type="Gene3D" id="3.30.450.40">
    <property type="match status" value="1"/>
</dbReference>
<comment type="subcellular location">
    <subcellularLocation>
        <location evidence="1">Membrane</location>
        <topology evidence="1">Multi-pass membrane protein</topology>
    </subcellularLocation>
</comment>
<feature type="region of interest" description="Disordered" evidence="5">
    <location>
        <begin position="15"/>
        <end position="69"/>
    </location>
</feature>
<dbReference type="InterPro" id="IPR019537">
    <property type="entry name" value="TMEM65"/>
</dbReference>
<keyword evidence="4 6" id="KW-0472">Membrane</keyword>
<dbReference type="GO" id="GO:0016020">
    <property type="term" value="C:membrane"/>
    <property type="evidence" value="ECO:0007669"/>
    <property type="project" value="UniProtKB-SubCell"/>
</dbReference>
<dbReference type="PANTHER" id="PTHR21706">
    <property type="entry name" value="TRANSMEMBRANE PROTEIN 65"/>
    <property type="match status" value="1"/>
</dbReference>
<evidence type="ECO:0000259" key="7">
    <source>
        <dbReference type="SMART" id="SM00065"/>
    </source>
</evidence>
<dbReference type="Proteomes" id="UP000041254">
    <property type="component" value="Unassembled WGS sequence"/>
</dbReference>
<dbReference type="PANTHER" id="PTHR21706:SF15">
    <property type="entry name" value="TRANSMEMBRANE PROTEIN 65"/>
    <property type="match status" value="1"/>
</dbReference>
<dbReference type="SMART" id="SM00065">
    <property type="entry name" value="GAF"/>
    <property type="match status" value="1"/>
</dbReference>
<dbReference type="EMBL" id="CDMY01000964">
    <property type="protein sequence ID" value="CEM37979.1"/>
    <property type="molecule type" value="Genomic_DNA"/>
</dbReference>
<keyword evidence="3 6" id="KW-1133">Transmembrane helix</keyword>
<evidence type="ECO:0000256" key="6">
    <source>
        <dbReference type="SAM" id="Phobius"/>
    </source>
</evidence>
<dbReference type="GO" id="GO:0005739">
    <property type="term" value="C:mitochondrion"/>
    <property type="evidence" value="ECO:0007669"/>
    <property type="project" value="TreeGrafter"/>
</dbReference>
<reference evidence="8 9" key="1">
    <citation type="submission" date="2014-11" db="EMBL/GenBank/DDBJ databases">
        <authorList>
            <person name="Zhu J."/>
            <person name="Qi W."/>
            <person name="Song R."/>
        </authorList>
    </citation>
    <scope>NUCLEOTIDE SEQUENCE [LARGE SCALE GENOMIC DNA]</scope>
</reference>
<gene>
    <name evidence="8" type="ORF">Vbra_19461</name>
</gene>
<dbReference type="VEuPathDB" id="CryptoDB:Vbra_19461"/>
<feature type="domain" description="GAF" evidence="7">
    <location>
        <begin position="247"/>
        <end position="496"/>
    </location>
</feature>
<dbReference type="OrthoDB" id="430821at2759"/>
<feature type="compositionally biased region" description="Basic and acidic residues" evidence="5">
    <location>
        <begin position="406"/>
        <end position="430"/>
    </location>
</feature>
<keyword evidence="2 6" id="KW-0812">Transmembrane</keyword>
<dbReference type="AlphaFoldDB" id="A0A0G4H2T7"/>
<proteinExistence type="predicted"/>
<organism evidence="8 9">
    <name type="scientific">Vitrella brassicaformis (strain CCMP3155)</name>
    <dbReference type="NCBI Taxonomy" id="1169540"/>
    <lineage>
        <taxon>Eukaryota</taxon>
        <taxon>Sar</taxon>
        <taxon>Alveolata</taxon>
        <taxon>Colpodellida</taxon>
        <taxon>Vitrellaceae</taxon>
        <taxon>Vitrella</taxon>
    </lineage>
</organism>
<evidence type="ECO:0000256" key="3">
    <source>
        <dbReference type="ARBA" id="ARBA00022989"/>
    </source>
</evidence>
<evidence type="ECO:0000256" key="1">
    <source>
        <dbReference type="ARBA" id="ARBA00004141"/>
    </source>
</evidence>
<dbReference type="InterPro" id="IPR029016">
    <property type="entry name" value="GAF-like_dom_sf"/>
</dbReference>
<sequence>MLSAFKAALRLPTRRLSAPPVPPCPHPHHRRLTCSLSRRLHSPRGSDERGDEQTGVKGGRSDDDPSRRGGAILRKMSAVIATDQSVAERCAKLMDKRSLERLCEAVQNESAYVPKPSNRQLSLVALSSCVAFIGFGFCDNFIMIIAGDLIDTTLCVVLGLSTLAAAGIGNTVSDILGVWIGGFIEDMGKRIGIPQHNLNTSQMKRTITTIWSNGGSAVGVTIGCLVGMFPLLIMDTETAERRRVEDQTHQLFDIVEEELRGVLEVEQATLYLISTALEELQTKYQPRLHQPDHVSAADTMASSTGGNGEEGRSVLAALFPSVCGGNGQKDDDLIRIQLSDVDRKEGLGVVIEKKKLINIDGKKAAQWKSYPRIMRKQDMPPPSPPPTAPTPIRSAAAPLPDSIVEAPKEDKKKTKVAGEKVGERGGKEEGSRVLAAPKQVMAAPIISTTGEVIGVIEAINSTRGARFRATDEEILRSVCTQLAVPLEGQEVQHTLQHPNAVRKALWLCRGQVLCGTQGGGVSARARFLADLPPPKQEGRVVVWLRSLAT</sequence>
<dbReference type="PhylomeDB" id="A0A0G4H2T7"/>
<dbReference type="SUPFAM" id="SSF55781">
    <property type="entry name" value="GAF domain-like"/>
    <property type="match status" value="1"/>
</dbReference>